<dbReference type="EMBL" id="CP036501">
    <property type="protein sequence ID" value="UZP73903.1"/>
    <property type="molecule type" value="Genomic_DNA"/>
</dbReference>
<keyword evidence="2" id="KW-0418">Kinase</keyword>
<keyword evidence="1" id="KW-1133">Transmembrane helix</keyword>
<evidence type="ECO:0000313" key="3">
    <source>
        <dbReference type="Proteomes" id="UP001317963"/>
    </source>
</evidence>
<protein>
    <submittedName>
        <fullName evidence="2">HAMP domain-containing histidine kinase</fullName>
    </submittedName>
</protein>
<gene>
    <name evidence="2" type="ORF">E0F26_03705</name>
</gene>
<feature type="transmembrane region" description="Helical" evidence="1">
    <location>
        <begin position="283"/>
        <end position="305"/>
    </location>
</feature>
<dbReference type="RefSeq" id="WP_279242704.1">
    <property type="nucleotide sequence ID" value="NZ_CP036501.1"/>
</dbReference>
<keyword evidence="1" id="KW-0472">Membrane</keyword>
<accession>A0ABY6Q644</accession>
<keyword evidence="3" id="KW-1185">Reference proteome</keyword>
<sequence length="542" mass="59700">MKFIQRLTTNLVFLLPVVALVVGLISVSIANDKAQARYKERFQLRFESDAALRLLIRNSAVEVAQRDFEELVSVMSARSYAGANIFEDSVTRFLVDSFGGQLSARAMHIIIGSVSSGGEVFVEYAFPGKELVGRDISQHPMLADFNLGLTPPFTDQINYRASLSNDLSYTSDGALAIRRMLINIPNTDDPLIFILKANSTEVQRATDGVLRDLGPIPSLIYTGIDPLSGKCMSVYLAGEGEKPCELGGQDFPGAIVSEKFGVLAYVSPSEAYIEEFEGGRPRVAYLELLVVLSATALAWLFAVLIRRRLGEAERQMLSYQGTISNKDQLTASLHAMVVDNLEQVSSLAQRVKGADGIDNEERRYLNIALSEIGQLRLSLDAQIILDKLARDDEKKPINAGVMDTRALCRKVRGELERMAEDEGLECRLLADDELPPSLAGSQYWIESAIIALINACQSFTDEGFIEVSIWAEASMQGEPELYVRARDTGLTWSTDDDAEHGAVRILREILSGLGAELKSQPLKAGGGQEHIIYFPGRRHFEK</sequence>
<dbReference type="Proteomes" id="UP001317963">
    <property type="component" value="Chromosome"/>
</dbReference>
<dbReference type="GO" id="GO:0016301">
    <property type="term" value="F:kinase activity"/>
    <property type="evidence" value="ECO:0007669"/>
    <property type="project" value="UniProtKB-KW"/>
</dbReference>
<name>A0ABY6Q644_9GAMM</name>
<keyword evidence="1" id="KW-0812">Transmembrane</keyword>
<proteinExistence type="predicted"/>
<keyword evidence="2" id="KW-0808">Transferase</keyword>
<evidence type="ECO:0000313" key="2">
    <source>
        <dbReference type="EMBL" id="UZP73903.1"/>
    </source>
</evidence>
<organism evidence="2 3">
    <name type="scientific">Candidatus Paraluminiphilus aquimaris</name>
    <dbReference type="NCBI Taxonomy" id="2518994"/>
    <lineage>
        <taxon>Bacteria</taxon>
        <taxon>Pseudomonadati</taxon>
        <taxon>Pseudomonadota</taxon>
        <taxon>Gammaproteobacteria</taxon>
        <taxon>Cellvibrionales</taxon>
        <taxon>Halieaceae</taxon>
        <taxon>Candidatus Paraluminiphilus</taxon>
    </lineage>
</organism>
<evidence type="ECO:0000256" key="1">
    <source>
        <dbReference type="SAM" id="Phobius"/>
    </source>
</evidence>
<reference evidence="2 3" key="1">
    <citation type="submission" date="2019-02" db="EMBL/GenBank/DDBJ databases">
        <title>Halieaceae_genomes.</title>
        <authorList>
            <person name="Li S.-H."/>
        </authorList>
    </citation>
    <scope>NUCLEOTIDE SEQUENCE [LARGE SCALE GENOMIC DNA]</scope>
    <source>
        <strain evidence="2 3">JH123</strain>
    </source>
</reference>